<keyword evidence="2" id="KW-0614">Plasmid</keyword>
<dbReference type="EMBL" id="CP016441">
    <property type="protein sequence ID" value="ANY18491.1"/>
    <property type="molecule type" value="Genomic_DNA"/>
</dbReference>
<sequence>MKKAYLRRLAERAVYHETQAQRAMRETMQHVAHARLAAAWLGRVPCLRAAGQTARRSGLDRADHHILTADQMVHMALKHSARAQLLRQLATGATVVRHHQKRRGARSGRPRPDLAPRPAACRRRLLALELLD</sequence>
<organism evidence="2 3">
    <name type="scientific">Bordetella pseudohinzii</name>
    <dbReference type="NCBI Taxonomy" id="1331258"/>
    <lineage>
        <taxon>Bacteria</taxon>
        <taxon>Pseudomonadati</taxon>
        <taxon>Pseudomonadota</taxon>
        <taxon>Betaproteobacteria</taxon>
        <taxon>Burkholderiales</taxon>
        <taxon>Alcaligenaceae</taxon>
        <taxon>Bordetella</taxon>
    </lineage>
</organism>
<evidence type="ECO:0000313" key="3">
    <source>
        <dbReference type="Proteomes" id="UP000092950"/>
    </source>
</evidence>
<proteinExistence type="predicted"/>
<keyword evidence="3" id="KW-1185">Reference proteome</keyword>
<gene>
    <name evidence="2" type="ORF">BBN53_20930</name>
</gene>
<protein>
    <submittedName>
        <fullName evidence="2">Uncharacterized protein</fullName>
    </submittedName>
</protein>
<geneLocation type="plasmid" evidence="2 3">
    <name>unnamed1</name>
</geneLocation>
<reference evidence="2 3" key="1">
    <citation type="submission" date="2016-07" db="EMBL/GenBank/DDBJ databases">
        <title>Complete genome sequences of Bordetella pseudohinzii.</title>
        <authorList>
            <person name="Spilker T."/>
            <person name="Darrah R."/>
            <person name="LiPuma J.J."/>
        </authorList>
    </citation>
    <scope>NUCLEOTIDE SEQUENCE [LARGE SCALE GENOMIC DNA]</scope>
    <source>
        <strain evidence="2 3">HI4681</strain>
        <plasmid evidence="2 3">unnamed1</plasmid>
    </source>
</reference>
<accession>A0ABN4RXP4</accession>
<evidence type="ECO:0000256" key="1">
    <source>
        <dbReference type="SAM" id="MobiDB-lite"/>
    </source>
</evidence>
<evidence type="ECO:0000313" key="2">
    <source>
        <dbReference type="EMBL" id="ANY18491.1"/>
    </source>
</evidence>
<feature type="region of interest" description="Disordered" evidence="1">
    <location>
        <begin position="94"/>
        <end position="118"/>
    </location>
</feature>
<dbReference type="Proteomes" id="UP000092950">
    <property type="component" value="Plasmid unnamed1"/>
</dbReference>
<feature type="compositionally biased region" description="Basic residues" evidence="1">
    <location>
        <begin position="96"/>
        <end position="109"/>
    </location>
</feature>
<name>A0ABN4RXP4_9BORD</name>